<protein>
    <recommendedName>
        <fullName evidence="4">Malectin domain-containing protein</fullName>
    </recommendedName>
</protein>
<keyword evidence="1" id="KW-0732">Signal</keyword>
<evidence type="ECO:0000313" key="3">
    <source>
        <dbReference type="Proteomes" id="UP001445732"/>
    </source>
</evidence>
<keyword evidence="3" id="KW-1185">Reference proteome</keyword>
<organism evidence="2 3">
    <name type="scientific">Brevundimonas aurifodinae</name>
    <dbReference type="NCBI Taxonomy" id="1508312"/>
    <lineage>
        <taxon>Bacteria</taxon>
        <taxon>Pseudomonadati</taxon>
        <taxon>Pseudomonadota</taxon>
        <taxon>Alphaproteobacteria</taxon>
        <taxon>Caulobacterales</taxon>
        <taxon>Caulobacteraceae</taxon>
        <taxon>Brevundimonas</taxon>
    </lineage>
</organism>
<dbReference type="PROSITE" id="PS51257">
    <property type="entry name" value="PROKAR_LIPOPROTEIN"/>
    <property type="match status" value="1"/>
</dbReference>
<reference evidence="2 3" key="1">
    <citation type="submission" date="2024-06" db="EMBL/GenBank/DDBJ databases">
        <title>Brevundimonas sp. C11.</title>
        <authorList>
            <person name="Maltman C."/>
        </authorList>
    </citation>
    <scope>NUCLEOTIDE SEQUENCE [LARGE SCALE GENOMIC DNA]</scope>
    <source>
        <strain evidence="2 3">C11</strain>
    </source>
</reference>
<evidence type="ECO:0000313" key="2">
    <source>
        <dbReference type="EMBL" id="MEQ7155942.1"/>
    </source>
</evidence>
<evidence type="ECO:0000256" key="1">
    <source>
        <dbReference type="SAM" id="SignalP"/>
    </source>
</evidence>
<evidence type="ECO:0008006" key="4">
    <source>
        <dbReference type="Google" id="ProtNLM"/>
    </source>
</evidence>
<feature type="signal peptide" evidence="1">
    <location>
        <begin position="1"/>
        <end position="21"/>
    </location>
</feature>
<name>A0ABV1NQL1_9CAUL</name>
<gene>
    <name evidence="2" type="ORF">ABN401_12035</name>
</gene>
<dbReference type="RefSeq" id="WP_349685096.1">
    <property type="nucleotide sequence ID" value="NZ_JBEGDD010000010.1"/>
</dbReference>
<proteinExistence type="predicted"/>
<accession>A0ABV1NQL1</accession>
<dbReference type="EMBL" id="JBEGDD010000010">
    <property type="protein sequence ID" value="MEQ7155942.1"/>
    <property type="molecule type" value="Genomic_DNA"/>
</dbReference>
<feature type="chain" id="PRO_5047261533" description="Malectin domain-containing protein" evidence="1">
    <location>
        <begin position="22"/>
        <end position="488"/>
    </location>
</feature>
<dbReference type="Proteomes" id="UP001445732">
    <property type="component" value="Unassembled WGS sequence"/>
</dbReference>
<sequence>MTMGARATLIGLLALGLSGCAVDPARGQSPDPTEFLIQMVCVDASDQAIFADPVSCPDSRRKLRPGEPLPYHKLDVGGYHVSDSFPVEDPDPSNFGARTLGVQTYFFTDAWDLDPAFPRQVHLDPARGGYNIMGASEDWVAFLGTSDPGSYWQPWWRPDCDLGGWRLFPNSERALRGGDDASPTTFAPNCEQRIRTSAARVEWRFVPDHPYVVDPADEDRTRRLDSLLVRHFASGYGSMETNWFTREYGATRWEAWRAGEGLTPEFLKARCPASTYDAVFHGRAMSMVDCRTWTTLIRPEGGSWEPDGVSALDPTIRTFPVDPLYLSGNLLFNSHLGGPYVPEGDYACETRAWDSEGEGAELTFGDVTGPPWNANGACMRTIRAETLPARDWGQTIDAPPPGDYRFGASLFAPGLARGEEASAEIVVTQRDGEGRVLATERLPMRVIDRYRTFEGRVRVVEGASEVRVAVVPGSSGEVLAITGLFLFR</sequence>
<comment type="caution">
    <text evidence="2">The sequence shown here is derived from an EMBL/GenBank/DDBJ whole genome shotgun (WGS) entry which is preliminary data.</text>
</comment>